<keyword evidence="1" id="KW-0732">Signal</keyword>
<protein>
    <submittedName>
        <fullName evidence="2">Uncharacterized protein</fullName>
    </submittedName>
</protein>
<proteinExistence type="predicted"/>
<feature type="signal peptide" evidence="1">
    <location>
        <begin position="1"/>
        <end position="26"/>
    </location>
</feature>
<dbReference type="AlphaFoldDB" id="A0A5B7HFK0"/>
<organism evidence="2 3">
    <name type="scientific">Portunus trituberculatus</name>
    <name type="common">Swimming crab</name>
    <name type="synonym">Neptunus trituberculatus</name>
    <dbReference type="NCBI Taxonomy" id="210409"/>
    <lineage>
        <taxon>Eukaryota</taxon>
        <taxon>Metazoa</taxon>
        <taxon>Ecdysozoa</taxon>
        <taxon>Arthropoda</taxon>
        <taxon>Crustacea</taxon>
        <taxon>Multicrustacea</taxon>
        <taxon>Malacostraca</taxon>
        <taxon>Eumalacostraca</taxon>
        <taxon>Eucarida</taxon>
        <taxon>Decapoda</taxon>
        <taxon>Pleocyemata</taxon>
        <taxon>Brachyura</taxon>
        <taxon>Eubrachyura</taxon>
        <taxon>Portunoidea</taxon>
        <taxon>Portunidae</taxon>
        <taxon>Portuninae</taxon>
        <taxon>Portunus</taxon>
    </lineage>
</organism>
<evidence type="ECO:0000313" key="3">
    <source>
        <dbReference type="Proteomes" id="UP000324222"/>
    </source>
</evidence>
<accession>A0A5B7HFK0</accession>
<dbReference type="EMBL" id="VSRR010028372">
    <property type="protein sequence ID" value="MPC68786.1"/>
    <property type="molecule type" value="Genomic_DNA"/>
</dbReference>
<feature type="chain" id="PRO_5023004572" evidence="1">
    <location>
        <begin position="27"/>
        <end position="139"/>
    </location>
</feature>
<dbReference type="Proteomes" id="UP000324222">
    <property type="component" value="Unassembled WGS sequence"/>
</dbReference>
<reference evidence="2 3" key="1">
    <citation type="submission" date="2019-05" db="EMBL/GenBank/DDBJ databases">
        <title>Another draft genome of Portunus trituberculatus and its Hox gene families provides insights of decapod evolution.</title>
        <authorList>
            <person name="Jeong J.-H."/>
            <person name="Song I."/>
            <person name="Kim S."/>
            <person name="Choi T."/>
            <person name="Kim D."/>
            <person name="Ryu S."/>
            <person name="Kim W."/>
        </authorList>
    </citation>
    <scope>NUCLEOTIDE SEQUENCE [LARGE SCALE GENOMIC DNA]</scope>
    <source>
        <tissue evidence="2">Muscle</tissue>
    </source>
</reference>
<evidence type="ECO:0000313" key="2">
    <source>
        <dbReference type="EMBL" id="MPC68786.1"/>
    </source>
</evidence>
<evidence type="ECO:0000256" key="1">
    <source>
        <dbReference type="SAM" id="SignalP"/>
    </source>
</evidence>
<comment type="caution">
    <text evidence="2">The sequence shown here is derived from an EMBL/GenBank/DDBJ whole genome shotgun (WGS) entry which is preliminary data.</text>
</comment>
<name>A0A5B7HFK0_PORTR</name>
<gene>
    <name evidence="2" type="ORF">E2C01_062996</name>
</gene>
<sequence length="139" mass="15087">MKSDEWYRVFVFLLFLLLLLQQEEEALRSRSSSFSPSISSASSFIPSPLYNNHLIHHHHAAAASEVHRGPAPFKCLPDGAETGYSSRSCLLGMSGASVWLTAASPATHRRLWVRSPGSECVTGLMEKGDVGGGGDEEGR</sequence>
<keyword evidence="3" id="KW-1185">Reference proteome</keyword>